<accession>A0ABP8ZJ39</accession>
<feature type="region of interest" description="Disordered" evidence="1">
    <location>
        <begin position="84"/>
        <end position="116"/>
    </location>
</feature>
<dbReference type="EMBL" id="BAABKN010000035">
    <property type="protein sequence ID" value="GAA4757495.1"/>
    <property type="molecule type" value="Genomic_DNA"/>
</dbReference>
<gene>
    <name evidence="2" type="ORF">GCM10023350_48890</name>
</gene>
<dbReference type="RefSeq" id="WP_345529730.1">
    <property type="nucleotide sequence ID" value="NZ_BAABKN010000035.1"/>
</dbReference>
<keyword evidence="3" id="KW-1185">Reference proteome</keyword>
<dbReference type="Proteomes" id="UP001499882">
    <property type="component" value="Unassembled WGS sequence"/>
</dbReference>
<comment type="caution">
    <text evidence="2">The sequence shown here is derived from an EMBL/GenBank/DDBJ whole genome shotgun (WGS) entry which is preliminary data.</text>
</comment>
<proteinExistence type="predicted"/>
<feature type="region of interest" description="Disordered" evidence="1">
    <location>
        <begin position="1"/>
        <end position="49"/>
    </location>
</feature>
<evidence type="ECO:0000256" key="1">
    <source>
        <dbReference type="SAM" id="MobiDB-lite"/>
    </source>
</evidence>
<organism evidence="2 3">
    <name type="scientific">Nocardioides endophyticus</name>
    <dbReference type="NCBI Taxonomy" id="1353775"/>
    <lineage>
        <taxon>Bacteria</taxon>
        <taxon>Bacillati</taxon>
        <taxon>Actinomycetota</taxon>
        <taxon>Actinomycetes</taxon>
        <taxon>Propionibacteriales</taxon>
        <taxon>Nocardioidaceae</taxon>
        <taxon>Nocardioides</taxon>
    </lineage>
</organism>
<evidence type="ECO:0000313" key="2">
    <source>
        <dbReference type="EMBL" id="GAA4757495.1"/>
    </source>
</evidence>
<reference evidence="3" key="1">
    <citation type="journal article" date="2019" name="Int. J. Syst. Evol. Microbiol.">
        <title>The Global Catalogue of Microorganisms (GCM) 10K type strain sequencing project: providing services to taxonomists for standard genome sequencing and annotation.</title>
        <authorList>
            <consortium name="The Broad Institute Genomics Platform"/>
            <consortium name="The Broad Institute Genome Sequencing Center for Infectious Disease"/>
            <person name="Wu L."/>
            <person name="Ma J."/>
        </authorList>
    </citation>
    <scope>NUCLEOTIDE SEQUENCE [LARGE SCALE GENOMIC DNA]</scope>
    <source>
        <strain evidence="3">JCM 18532</strain>
    </source>
</reference>
<evidence type="ECO:0000313" key="3">
    <source>
        <dbReference type="Proteomes" id="UP001499882"/>
    </source>
</evidence>
<sequence length="116" mass="12746">MNTHAEYRRHGHRLPELPAANPASEDAGSLLARHRDPSLELRRTSPAAPTKGIAWVRPTDLAAYASPMVGRGIDRQAELIRRARRTPATTTRALNRGLPHKPAPTPPVSRQEGLQL</sequence>
<name>A0ABP8ZJ39_9ACTN</name>
<protein>
    <submittedName>
        <fullName evidence="2">Uncharacterized protein</fullName>
    </submittedName>
</protein>
<feature type="compositionally biased region" description="Basic and acidic residues" evidence="1">
    <location>
        <begin position="33"/>
        <end position="43"/>
    </location>
</feature>